<evidence type="ECO:0000256" key="7">
    <source>
        <dbReference type="ARBA" id="ARBA00049158"/>
    </source>
</evidence>
<organism evidence="10 11">
    <name type="scientific">Ruminococcus albus</name>
    <dbReference type="NCBI Taxonomy" id="1264"/>
    <lineage>
        <taxon>Bacteria</taxon>
        <taxon>Bacillati</taxon>
        <taxon>Bacillota</taxon>
        <taxon>Clostridia</taxon>
        <taxon>Eubacteriales</taxon>
        <taxon>Oscillospiraceae</taxon>
        <taxon>Ruminococcus</taxon>
    </lineage>
</organism>
<dbReference type="Pfam" id="PF02811">
    <property type="entry name" value="PHP"/>
    <property type="match status" value="1"/>
</dbReference>
<comment type="pathway">
    <text evidence="1 8">Amino-acid biosynthesis; L-histidine biosynthesis; L-histidine from 5-phospho-alpha-D-ribose 1-diphosphate: step 8/9.</text>
</comment>
<keyword evidence="6 8" id="KW-0368">Histidine biosynthesis</keyword>
<sequence>MEKILLDMHTHSSFSPDAEDSAEAMCLRAFELGLSVYALTDHCDVNFWHPAEHYFGSREDVTDAMMYGAGKYALDSITEQVALREKFRGKLDIIVGVEMGQPMQDKERARELSGDDRLDFIIGSHHMNAGVDDFYYLDYGKMSDAEISSLLNDCFMQTLDMCHYADFDVLGHLTYPLRYICGEYGREVNLVAYEEFIREIFKTLISRGKGIEINTSGLRQKYGRTFPDFDTVKLYRELGGEILTIGSDAHRTADLGKGIPEGMELAKAAGFEYVSYFKKHEAQFLKL</sequence>
<dbReference type="EC" id="3.1.3.15" evidence="3 8"/>
<dbReference type="SUPFAM" id="SSF89550">
    <property type="entry name" value="PHP domain-like"/>
    <property type="match status" value="1"/>
</dbReference>
<dbReference type="InterPro" id="IPR010140">
    <property type="entry name" value="Histidinol_P_phosphatase_HisJ"/>
</dbReference>
<evidence type="ECO:0000256" key="5">
    <source>
        <dbReference type="ARBA" id="ARBA00022801"/>
    </source>
</evidence>
<dbReference type="GO" id="GO:0000105">
    <property type="term" value="P:L-histidine biosynthetic process"/>
    <property type="evidence" value="ECO:0007669"/>
    <property type="project" value="UniProtKB-UniRule"/>
</dbReference>
<keyword evidence="4 8" id="KW-0028">Amino-acid biosynthesis</keyword>
<gene>
    <name evidence="10" type="ORF">SAMN05216469_11234</name>
</gene>
<evidence type="ECO:0000313" key="10">
    <source>
        <dbReference type="EMBL" id="SEL11879.1"/>
    </source>
</evidence>
<dbReference type="InterPro" id="IPR016195">
    <property type="entry name" value="Pol/histidinol_Pase-like"/>
</dbReference>
<protein>
    <recommendedName>
        <fullName evidence="3 8">Histidinol-phosphatase</fullName>
        <shortName evidence="8">HolPase</shortName>
        <ecNumber evidence="3 8">3.1.3.15</ecNumber>
    </recommendedName>
</protein>
<evidence type="ECO:0000256" key="8">
    <source>
        <dbReference type="RuleBase" id="RU366003"/>
    </source>
</evidence>
<name>A0A1H7MLC7_RUMAL</name>
<proteinExistence type="inferred from homology"/>
<evidence type="ECO:0000259" key="9">
    <source>
        <dbReference type="Pfam" id="PF02811"/>
    </source>
</evidence>
<reference evidence="10 11" key="1">
    <citation type="submission" date="2016-10" db="EMBL/GenBank/DDBJ databases">
        <authorList>
            <person name="de Groot N.N."/>
        </authorList>
    </citation>
    <scope>NUCLEOTIDE SEQUENCE [LARGE SCALE GENOMIC DNA]</scope>
    <source>
        <strain evidence="10 11">KH2T6</strain>
    </source>
</reference>
<dbReference type="GO" id="GO:0005737">
    <property type="term" value="C:cytoplasm"/>
    <property type="evidence" value="ECO:0007669"/>
    <property type="project" value="TreeGrafter"/>
</dbReference>
<evidence type="ECO:0000256" key="1">
    <source>
        <dbReference type="ARBA" id="ARBA00004970"/>
    </source>
</evidence>
<evidence type="ECO:0000313" key="11">
    <source>
        <dbReference type="Proteomes" id="UP000186015"/>
    </source>
</evidence>
<dbReference type="PANTHER" id="PTHR21039">
    <property type="entry name" value="HISTIDINOL PHOSPHATASE-RELATED"/>
    <property type="match status" value="1"/>
</dbReference>
<keyword evidence="5 8" id="KW-0378">Hydrolase</keyword>
<feature type="domain" description="PHP" evidence="9">
    <location>
        <begin position="7"/>
        <end position="216"/>
    </location>
</feature>
<evidence type="ECO:0000256" key="2">
    <source>
        <dbReference type="ARBA" id="ARBA00009152"/>
    </source>
</evidence>
<dbReference type="Gene3D" id="3.20.20.140">
    <property type="entry name" value="Metal-dependent hydrolases"/>
    <property type="match status" value="1"/>
</dbReference>
<dbReference type="Proteomes" id="UP000186015">
    <property type="component" value="Unassembled WGS sequence"/>
</dbReference>
<dbReference type="RefSeq" id="WP_074834215.1">
    <property type="nucleotide sequence ID" value="NZ_FOAT01000012.1"/>
</dbReference>
<dbReference type="EMBL" id="FOAT01000012">
    <property type="protein sequence ID" value="SEL11879.1"/>
    <property type="molecule type" value="Genomic_DNA"/>
</dbReference>
<comment type="similarity">
    <text evidence="2 8">Belongs to the PHP hydrolase family. HisK subfamily.</text>
</comment>
<dbReference type="GO" id="GO:0004401">
    <property type="term" value="F:histidinol-phosphatase activity"/>
    <property type="evidence" value="ECO:0007669"/>
    <property type="project" value="UniProtKB-UniRule"/>
</dbReference>
<evidence type="ECO:0000256" key="6">
    <source>
        <dbReference type="ARBA" id="ARBA00023102"/>
    </source>
</evidence>
<accession>A0A1H7MLC7</accession>
<evidence type="ECO:0000256" key="4">
    <source>
        <dbReference type="ARBA" id="ARBA00022605"/>
    </source>
</evidence>
<evidence type="ECO:0000256" key="3">
    <source>
        <dbReference type="ARBA" id="ARBA00013085"/>
    </source>
</evidence>
<dbReference type="OrthoDB" id="9775255at2"/>
<dbReference type="InterPro" id="IPR004013">
    <property type="entry name" value="PHP_dom"/>
</dbReference>
<dbReference type="UniPathway" id="UPA00031">
    <property type="reaction ID" value="UER00013"/>
</dbReference>
<dbReference type="PANTHER" id="PTHR21039:SF0">
    <property type="entry name" value="HISTIDINOL-PHOSPHATASE"/>
    <property type="match status" value="1"/>
</dbReference>
<dbReference type="AlphaFoldDB" id="A0A1H7MLC7"/>
<dbReference type="NCBIfam" id="TIGR01856">
    <property type="entry name" value="hisJ_fam"/>
    <property type="match status" value="1"/>
</dbReference>
<comment type="catalytic activity">
    <reaction evidence="7 8">
        <text>L-histidinol phosphate + H2O = L-histidinol + phosphate</text>
        <dbReference type="Rhea" id="RHEA:14465"/>
        <dbReference type="ChEBI" id="CHEBI:15377"/>
        <dbReference type="ChEBI" id="CHEBI:43474"/>
        <dbReference type="ChEBI" id="CHEBI:57699"/>
        <dbReference type="ChEBI" id="CHEBI:57980"/>
        <dbReference type="EC" id="3.1.3.15"/>
    </reaction>
</comment>